<reference evidence="3" key="1">
    <citation type="submission" date="2022-11" db="UniProtKB">
        <authorList>
            <consortium name="WormBaseParasite"/>
        </authorList>
    </citation>
    <scope>IDENTIFICATION</scope>
</reference>
<keyword evidence="2" id="KW-1185">Reference proteome</keyword>
<evidence type="ECO:0000313" key="3">
    <source>
        <dbReference type="WBParaSite" id="sdigi.contig578.g9087.t1"/>
    </source>
</evidence>
<feature type="transmembrane region" description="Helical" evidence="1">
    <location>
        <begin position="55"/>
        <end position="73"/>
    </location>
</feature>
<proteinExistence type="predicted"/>
<evidence type="ECO:0000313" key="2">
    <source>
        <dbReference type="Proteomes" id="UP000887581"/>
    </source>
</evidence>
<keyword evidence="1" id="KW-0472">Membrane</keyword>
<keyword evidence="1" id="KW-0812">Transmembrane</keyword>
<sequence>MLYCIGIVRTRQNRERYSLTGLEFFADGAMGIAISLAGGTRIVQIILKGGNNTTTRRICLILPHNIILAWFVFTH</sequence>
<accession>A0A915Q4S8</accession>
<dbReference type="AlphaFoldDB" id="A0A915Q4S8"/>
<dbReference type="Proteomes" id="UP000887581">
    <property type="component" value="Unplaced"/>
</dbReference>
<feature type="transmembrane region" description="Helical" evidence="1">
    <location>
        <begin position="24"/>
        <end position="43"/>
    </location>
</feature>
<dbReference type="WBParaSite" id="sdigi.contig578.g9087.t1">
    <property type="protein sequence ID" value="sdigi.contig578.g9087.t1"/>
    <property type="gene ID" value="sdigi.contig578.g9087"/>
</dbReference>
<name>A0A915Q4S8_9BILA</name>
<keyword evidence="1" id="KW-1133">Transmembrane helix</keyword>
<organism evidence="2 3">
    <name type="scientific">Setaria digitata</name>
    <dbReference type="NCBI Taxonomy" id="48799"/>
    <lineage>
        <taxon>Eukaryota</taxon>
        <taxon>Metazoa</taxon>
        <taxon>Ecdysozoa</taxon>
        <taxon>Nematoda</taxon>
        <taxon>Chromadorea</taxon>
        <taxon>Rhabditida</taxon>
        <taxon>Spirurina</taxon>
        <taxon>Spiruromorpha</taxon>
        <taxon>Filarioidea</taxon>
        <taxon>Setariidae</taxon>
        <taxon>Setaria</taxon>
    </lineage>
</organism>
<evidence type="ECO:0000256" key="1">
    <source>
        <dbReference type="SAM" id="Phobius"/>
    </source>
</evidence>
<protein>
    <submittedName>
        <fullName evidence="3">Uncharacterized protein</fullName>
    </submittedName>
</protein>